<dbReference type="CDD" id="cd17534">
    <property type="entry name" value="REC_DC-like"/>
    <property type="match status" value="1"/>
</dbReference>
<dbReference type="Gene3D" id="3.40.50.2300">
    <property type="match status" value="1"/>
</dbReference>
<evidence type="ECO:0000256" key="1">
    <source>
        <dbReference type="PROSITE-ProRule" id="PRU00169"/>
    </source>
</evidence>
<dbReference type="Pfam" id="PF00072">
    <property type="entry name" value="Response_reg"/>
    <property type="match status" value="1"/>
</dbReference>
<evidence type="ECO:0000256" key="2">
    <source>
        <dbReference type="SAM" id="MobiDB-lite"/>
    </source>
</evidence>
<accession>A0A3M9LIG8</accession>
<reference evidence="4 5" key="1">
    <citation type="submission" date="2018-10" db="EMBL/GenBank/DDBJ databases">
        <title>Cultivation of a novel Methanohalophilus strain from Kebrit Deep of the Red Sea and a genomic comparison of members of the genus Methanohalophilus.</title>
        <authorList>
            <person name="Guan Y."/>
            <person name="Ngugi D.K."/>
            <person name="Stingl U."/>
        </authorList>
    </citation>
    <scope>NUCLEOTIDE SEQUENCE [LARGE SCALE GENOMIC DNA]</scope>
    <source>
        <strain evidence="4 5">DSM 7471</strain>
    </source>
</reference>
<dbReference type="PANTHER" id="PTHR43228:SF6">
    <property type="entry name" value="RESPONSE REGULATOR RECEIVER"/>
    <property type="match status" value="1"/>
</dbReference>
<dbReference type="EMBL" id="RJJH01000003">
    <property type="protein sequence ID" value="RNI12263.1"/>
    <property type="molecule type" value="Genomic_DNA"/>
</dbReference>
<evidence type="ECO:0000259" key="3">
    <source>
        <dbReference type="PROSITE" id="PS50110"/>
    </source>
</evidence>
<protein>
    <submittedName>
        <fullName evidence="4">Response regulator</fullName>
    </submittedName>
</protein>
<keyword evidence="1" id="KW-0597">Phosphoprotein</keyword>
<evidence type="ECO:0000313" key="5">
    <source>
        <dbReference type="Proteomes" id="UP000278252"/>
    </source>
</evidence>
<organism evidence="4 5">
    <name type="scientific">Methanohalophilus portucalensis FDF-1</name>
    <dbReference type="NCBI Taxonomy" id="523843"/>
    <lineage>
        <taxon>Archaea</taxon>
        <taxon>Methanobacteriati</taxon>
        <taxon>Methanobacteriota</taxon>
        <taxon>Stenosarchaea group</taxon>
        <taxon>Methanomicrobia</taxon>
        <taxon>Methanosarcinales</taxon>
        <taxon>Methanosarcinaceae</taxon>
        <taxon>Methanohalophilus</taxon>
    </lineage>
</organism>
<dbReference type="SUPFAM" id="SSF52172">
    <property type="entry name" value="CheY-like"/>
    <property type="match status" value="1"/>
</dbReference>
<dbReference type="PROSITE" id="PS50110">
    <property type="entry name" value="RESPONSE_REGULATORY"/>
    <property type="match status" value="1"/>
</dbReference>
<dbReference type="Proteomes" id="UP000278252">
    <property type="component" value="Unassembled WGS sequence"/>
</dbReference>
<dbReference type="InterPro" id="IPR052048">
    <property type="entry name" value="ST_Response_Regulator"/>
</dbReference>
<comment type="caution">
    <text evidence="4">The sequence shown here is derived from an EMBL/GenBank/DDBJ whole genome shotgun (WGS) entry which is preliminary data.</text>
</comment>
<dbReference type="PANTHER" id="PTHR43228">
    <property type="entry name" value="TWO-COMPONENT RESPONSE REGULATOR"/>
    <property type="match status" value="1"/>
</dbReference>
<feature type="domain" description="Response regulatory" evidence="3">
    <location>
        <begin position="79"/>
        <end position="194"/>
    </location>
</feature>
<dbReference type="InterPro" id="IPR001789">
    <property type="entry name" value="Sig_transdc_resp-reg_receiver"/>
</dbReference>
<feature type="region of interest" description="Disordered" evidence="2">
    <location>
        <begin position="194"/>
        <end position="214"/>
    </location>
</feature>
<evidence type="ECO:0000313" key="4">
    <source>
        <dbReference type="EMBL" id="RNI12263.1"/>
    </source>
</evidence>
<dbReference type="SMART" id="SM00448">
    <property type="entry name" value="REC"/>
    <property type="match status" value="1"/>
</dbReference>
<dbReference type="AlphaFoldDB" id="A0A3M9LIG8"/>
<dbReference type="GO" id="GO:0000160">
    <property type="term" value="P:phosphorelay signal transduction system"/>
    <property type="evidence" value="ECO:0007669"/>
    <property type="project" value="InterPro"/>
</dbReference>
<sequence>MSMAFGNLPWKWKSCPQNKNQAKNAAGKLDNLYLELRYRSCRYFFFILLQQKTNGYLKIYFIYFFYKLVNRGIIMKSGGILVVEDEMIVAMGIKLKLEEMGYTVCGIVADGQTAINMASHLKPDLILMDIVLKGNIDGIEAAKVIKQKLAPHFIFLTGISDKAILKRVHELKPVGTIMKPFDDSQLRNMIEEALSENQSSSETLDFSDSCALSG</sequence>
<feature type="modified residue" description="4-aspartylphosphate" evidence="1">
    <location>
        <position position="129"/>
    </location>
</feature>
<feature type="compositionally biased region" description="Polar residues" evidence="2">
    <location>
        <begin position="195"/>
        <end position="214"/>
    </location>
</feature>
<proteinExistence type="predicted"/>
<dbReference type="InterPro" id="IPR011006">
    <property type="entry name" value="CheY-like_superfamily"/>
</dbReference>
<name>A0A3M9LIG8_9EURY</name>
<gene>
    <name evidence="4" type="ORF">EFE41_03915</name>
</gene>